<accession>A0A5N5WUM5</accession>
<proteinExistence type="predicted"/>
<protein>
    <submittedName>
        <fullName evidence="1">Uncharacterized protein</fullName>
    </submittedName>
</protein>
<dbReference type="AlphaFoldDB" id="A0A5N5WUM5"/>
<evidence type="ECO:0000313" key="1">
    <source>
        <dbReference type="EMBL" id="KAB8071427.1"/>
    </source>
</evidence>
<reference evidence="1 2" key="1">
    <citation type="submission" date="2019-04" db="EMBL/GenBank/DDBJ databases">
        <title>Friends and foes A comparative genomics study of 23 Aspergillus species from section Flavi.</title>
        <authorList>
            <consortium name="DOE Joint Genome Institute"/>
            <person name="Kjaerbolling I."/>
            <person name="Vesth T."/>
            <person name="Frisvad J.C."/>
            <person name="Nybo J.L."/>
            <person name="Theobald S."/>
            <person name="Kildgaard S."/>
            <person name="Isbrandt T."/>
            <person name="Kuo A."/>
            <person name="Sato A."/>
            <person name="Lyhne E.K."/>
            <person name="Kogle M.E."/>
            <person name="Wiebenga A."/>
            <person name="Kun R.S."/>
            <person name="Lubbers R.J."/>
            <person name="Makela M.R."/>
            <person name="Barry K."/>
            <person name="Chovatia M."/>
            <person name="Clum A."/>
            <person name="Daum C."/>
            <person name="Haridas S."/>
            <person name="He G."/>
            <person name="LaButti K."/>
            <person name="Lipzen A."/>
            <person name="Mondo S."/>
            <person name="Riley R."/>
            <person name="Salamov A."/>
            <person name="Simmons B.A."/>
            <person name="Magnuson J.K."/>
            <person name="Henrissat B."/>
            <person name="Mortensen U.H."/>
            <person name="Larsen T.O."/>
            <person name="Devries R.P."/>
            <person name="Grigoriev I.V."/>
            <person name="Machida M."/>
            <person name="Baker S.E."/>
            <person name="Andersen M.R."/>
        </authorList>
    </citation>
    <scope>NUCLEOTIDE SEQUENCE [LARGE SCALE GENOMIC DNA]</scope>
    <source>
        <strain evidence="1 2">CBS 151.66</strain>
    </source>
</reference>
<dbReference type="Proteomes" id="UP000326565">
    <property type="component" value="Unassembled WGS sequence"/>
</dbReference>
<organism evidence="1 2">
    <name type="scientific">Aspergillus leporis</name>
    <dbReference type="NCBI Taxonomy" id="41062"/>
    <lineage>
        <taxon>Eukaryota</taxon>
        <taxon>Fungi</taxon>
        <taxon>Dikarya</taxon>
        <taxon>Ascomycota</taxon>
        <taxon>Pezizomycotina</taxon>
        <taxon>Eurotiomycetes</taxon>
        <taxon>Eurotiomycetidae</taxon>
        <taxon>Eurotiales</taxon>
        <taxon>Aspergillaceae</taxon>
        <taxon>Aspergillus</taxon>
        <taxon>Aspergillus subgen. Circumdati</taxon>
    </lineage>
</organism>
<dbReference type="EMBL" id="ML732272">
    <property type="protein sequence ID" value="KAB8071427.1"/>
    <property type="molecule type" value="Genomic_DNA"/>
</dbReference>
<name>A0A5N5WUM5_9EURO</name>
<evidence type="ECO:0000313" key="2">
    <source>
        <dbReference type="Proteomes" id="UP000326565"/>
    </source>
</evidence>
<gene>
    <name evidence="1" type="ORF">BDV29DRAFT_159450</name>
</gene>
<dbReference type="OrthoDB" id="4519417at2759"/>
<keyword evidence="2" id="KW-1185">Reference proteome</keyword>
<sequence length="278" mass="30979">MSDPENSDFAGWSQVFVANLIILDQIHKTIWKVEHRRKGVKWSSHAATTITGTQKEAGTFSAGFPNDYLWYSVTLHDGTIGSAELTEWHVQFPVYFDAGPQGLTLRLVPEHQKYPSNPTPPARERTSNARMANCPLPSTTPTSSTQPALKDYAGKLYIAKEGFWDAGSCRNTGSWPITRRFGRTLPISGTSDISDAYYSFSRDEDGSYVWETAIPEGLPRTKTTSSNLAAQFEYENIYLGVFIGVRLEKGGKSYSWLWSTGFNVTEMHTDDGGLEVKI</sequence>